<keyword evidence="2" id="KW-0963">Cytoplasm</keyword>
<dbReference type="GO" id="GO:0051694">
    <property type="term" value="P:pointed-end actin filament capping"/>
    <property type="evidence" value="ECO:0007669"/>
    <property type="project" value="InterPro"/>
</dbReference>
<reference evidence="4" key="1">
    <citation type="submission" date="2022-02" db="EMBL/GenBank/DDBJ databases">
        <title>Atlantic sturgeon de novo genome assembly.</title>
        <authorList>
            <person name="Stock M."/>
            <person name="Klopp C."/>
            <person name="Guiguen Y."/>
            <person name="Cabau C."/>
            <person name="Parinello H."/>
            <person name="Santidrian Yebra-Pimentel E."/>
            <person name="Kuhl H."/>
            <person name="Dirks R.P."/>
            <person name="Guessner J."/>
            <person name="Wuertz S."/>
            <person name="Du K."/>
            <person name="Schartl M."/>
        </authorList>
    </citation>
    <scope>NUCLEOTIDE SEQUENCE</scope>
    <source>
        <strain evidence="4">STURGEONOMICS-FGT-2020</strain>
        <tissue evidence="4">Whole blood</tissue>
    </source>
</reference>
<dbReference type="GO" id="GO:0007015">
    <property type="term" value="P:actin filament organization"/>
    <property type="evidence" value="ECO:0007669"/>
    <property type="project" value="TreeGrafter"/>
</dbReference>
<dbReference type="PANTHER" id="PTHR10901:SF9">
    <property type="entry name" value="TROPOMODULIN-4"/>
    <property type="match status" value="1"/>
</dbReference>
<dbReference type="GO" id="GO:0005523">
    <property type="term" value="F:tropomyosin binding"/>
    <property type="evidence" value="ECO:0007669"/>
    <property type="project" value="InterPro"/>
</dbReference>
<comment type="subcellular location">
    <subcellularLocation>
        <location evidence="1">Cytoplasm</location>
    </subcellularLocation>
</comment>
<dbReference type="AlphaFoldDB" id="A0AAD8FPB2"/>
<dbReference type="Pfam" id="PF03250">
    <property type="entry name" value="Tropomodulin"/>
    <property type="match status" value="1"/>
</dbReference>
<evidence type="ECO:0000313" key="4">
    <source>
        <dbReference type="EMBL" id="KAK1122920.1"/>
    </source>
</evidence>
<proteinExistence type="predicted"/>
<evidence type="ECO:0000256" key="2">
    <source>
        <dbReference type="ARBA" id="ARBA00022490"/>
    </source>
</evidence>
<evidence type="ECO:0000256" key="3">
    <source>
        <dbReference type="SAM" id="MobiDB-lite"/>
    </source>
</evidence>
<name>A0AAD8FPB2_ACIOX</name>
<dbReference type="GO" id="GO:0005865">
    <property type="term" value="C:striated muscle thin filament"/>
    <property type="evidence" value="ECO:0007669"/>
    <property type="project" value="TreeGrafter"/>
</dbReference>
<evidence type="ECO:0000313" key="5">
    <source>
        <dbReference type="Proteomes" id="UP001230051"/>
    </source>
</evidence>
<dbReference type="InterPro" id="IPR004934">
    <property type="entry name" value="TMOD"/>
</dbReference>
<feature type="region of interest" description="Disordered" evidence="3">
    <location>
        <begin position="67"/>
        <end position="105"/>
    </location>
</feature>
<keyword evidence="5" id="KW-1185">Reference proteome</keyword>
<feature type="compositionally biased region" description="Basic and acidic residues" evidence="3">
    <location>
        <begin position="1"/>
        <end position="10"/>
    </location>
</feature>
<evidence type="ECO:0000256" key="1">
    <source>
        <dbReference type="ARBA" id="ARBA00004496"/>
    </source>
</evidence>
<dbReference type="GO" id="GO:0030239">
    <property type="term" value="P:myofibril assembly"/>
    <property type="evidence" value="ECO:0007669"/>
    <property type="project" value="TreeGrafter"/>
</dbReference>
<gene>
    <name evidence="4" type="primary">TMOD4</name>
    <name evidence="4" type="ORF">AOXY_G38698</name>
</gene>
<comment type="caution">
    <text evidence="4">The sequence shown here is derived from an EMBL/GenBank/DDBJ whole genome shotgun (WGS) entry which is preliminary data.</text>
</comment>
<organism evidence="4 5">
    <name type="scientific">Acipenser oxyrinchus oxyrinchus</name>
    <dbReference type="NCBI Taxonomy" id="40147"/>
    <lineage>
        <taxon>Eukaryota</taxon>
        <taxon>Metazoa</taxon>
        <taxon>Chordata</taxon>
        <taxon>Craniata</taxon>
        <taxon>Vertebrata</taxon>
        <taxon>Euteleostomi</taxon>
        <taxon>Actinopterygii</taxon>
        <taxon>Chondrostei</taxon>
        <taxon>Acipenseriformes</taxon>
        <taxon>Acipenseridae</taxon>
        <taxon>Acipenser</taxon>
    </lineage>
</organism>
<sequence length="105" mass="11497">MQKDKEKYRDIDEDAILKGMSPEELEQLECELQEMDPENAMLPAGMRQRDQTKKNPTGPFNREALLGHLEKEAGAGGQGGLSALHQGEERKGVHPEAGEEGDPAG</sequence>
<accession>A0AAD8FPB2</accession>
<protein>
    <submittedName>
        <fullName evidence="4">Tropomodulin-4 isoform X1</fullName>
    </submittedName>
</protein>
<feature type="region of interest" description="Disordered" evidence="3">
    <location>
        <begin position="1"/>
        <end position="21"/>
    </location>
</feature>
<dbReference type="PANTHER" id="PTHR10901">
    <property type="entry name" value="TROPOMODULIN"/>
    <property type="match status" value="1"/>
</dbReference>
<dbReference type="EMBL" id="JAGXEW010001867">
    <property type="protein sequence ID" value="KAK1122920.1"/>
    <property type="molecule type" value="Genomic_DNA"/>
</dbReference>
<dbReference type="GO" id="GO:0006936">
    <property type="term" value="P:muscle contraction"/>
    <property type="evidence" value="ECO:0007669"/>
    <property type="project" value="TreeGrafter"/>
</dbReference>
<feature type="compositionally biased region" description="Basic and acidic residues" evidence="3">
    <location>
        <begin position="86"/>
        <end position="97"/>
    </location>
</feature>
<dbReference type="Proteomes" id="UP001230051">
    <property type="component" value="Unassembled WGS sequence"/>
</dbReference>